<reference evidence="1 2" key="1">
    <citation type="journal article" date="2007" name="Genome Res.">
        <title>Sequencing and analysis of chromosome 1 of Eimeria tenella reveals a unique segmental organization.</title>
        <authorList>
            <person name="Ling K.H."/>
            <person name="Rajandream M.A."/>
            <person name="Rivailler P."/>
            <person name="Ivens A."/>
            <person name="Yap S.J."/>
            <person name="Madeira A.M.B.N."/>
            <person name="Mungall K."/>
            <person name="Billington K."/>
            <person name="Yee W.Y."/>
            <person name="Bankier A.T."/>
            <person name="Carroll F."/>
            <person name="Durham A.M."/>
            <person name="Peters N."/>
            <person name="Loo S.S."/>
            <person name="Mat-Isa M.N."/>
            <person name="Novaes J."/>
            <person name="Quail M."/>
            <person name="Rosli R."/>
            <person name="Shamsudin M.N."/>
            <person name="Sobreira T.J.P."/>
            <person name="Tivey A.R."/>
            <person name="Wai S.F."/>
            <person name="White S."/>
            <person name="Wu X."/>
            <person name="Kerhornou A.X."/>
            <person name="Blake D."/>
            <person name="Mohamed R."/>
            <person name="Shirley M."/>
            <person name="Gruber A."/>
            <person name="Berriman M."/>
            <person name="Tomley F."/>
            <person name="Dear P.H."/>
            <person name="Wan K.L."/>
        </authorList>
    </citation>
    <scope>NUCLEOTIDE SEQUENCE [LARGE SCALE GENOMIC DNA]</scope>
    <source>
        <strain evidence="1 2">Houghton</strain>
    </source>
</reference>
<dbReference type="EMBL" id="AM269894">
    <property type="protein sequence ID" value="CAK51454.1"/>
    <property type="molecule type" value="Genomic_DNA"/>
</dbReference>
<protein>
    <submittedName>
        <fullName evidence="1">Uncharacterized protein</fullName>
    </submittedName>
</protein>
<sequence>MALRGIQQSVDDIAPKNQSNLTKLCSSNHLFIVLGEASGGLSQEPQFNSTTKASEFTHFSRARGGVNRCQLCLAAHSMLLEATRSSGCTSALLIRVVAHRCSSIEPLYASFWLMQEECKMLELPLRVAIWFRTVPRLPTTPSLTNYQRRATSFRQ</sequence>
<dbReference type="Proteomes" id="UP000243681">
    <property type="component" value="Chromosome 1"/>
</dbReference>
<evidence type="ECO:0000313" key="2">
    <source>
        <dbReference type="Proteomes" id="UP000243681"/>
    </source>
</evidence>
<accession>C8TDW8</accession>
<evidence type="ECO:0000313" key="1">
    <source>
        <dbReference type="EMBL" id="CAK51454.1"/>
    </source>
</evidence>
<dbReference type="AlphaFoldDB" id="C8TDW8"/>
<proteinExistence type="predicted"/>
<name>C8TDW8_EIMTE</name>
<gene>
    <name evidence="1" type="ORF">e2017b09.tmp0191</name>
</gene>
<organism evidence="1 2">
    <name type="scientific">Eimeria tenella</name>
    <name type="common">Coccidian parasite</name>
    <dbReference type="NCBI Taxonomy" id="5802"/>
    <lineage>
        <taxon>Eukaryota</taxon>
        <taxon>Sar</taxon>
        <taxon>Alveolata</taxon>
        <taxon>Apicomplexa</taxon>
        <taxon>Conoidasida</taxon>
        <taxon>Coccidia</taxon>
        <taxon>Eucoccidiorida</taxon>
        <taxon>Eimeriorina</taxon>
        <taxon>Eimeriidae</taxon>
        <taxon>Eimeria</taxon>
    </lineage>
</organism>